<evidence type="ECO:0000256" key="1">
    <source>
        <dbReference type="SAM" id="MobiDB-lite"/>
    </source>
</evidence>
<feature type="transmembrane region" description="Helical" evidence="2">
    <location>
        <begin position="31"/>
        <end position="49"/>
    </location>
</feature>
<dbReference type="Proteomes" id="UP000766550">
    <property type="component" value="Unassembled WGS sequence"/>
</dbReference>
<feature type="transmembrane region" description="Helical" evidence="2">
    <location>
        <begin position="114"/>
        <end position="136"/>
    </location>
</feature>
<comment type="caution">
    <text evidence="3">The sequence shown here is derived from an EMBL/GenBank/DDBJ whole genome shotgun (WGS) entry which is preliminary data.</text>
</comment>
<keyword evidence="4" id="KW-1185">Reference proteome</keyword>
<reference evidence="3 4" key="1">
    <citation type="submission" date="2021-06" db="EMBL/GenBank/DDBJ databases">
        <title>New haloarchaea isolates fom saline soil.</title>
        <authorList>
            <person name="Duran-Viseras A."/>
            <person name="Sanchez-Porro C.S."/>
            <person name="Ventosa A."/>
        </authorList>
    </citation>
    <scope>NUCLEOTIDE SEQUENCE [LARGE SCALE GENOMIC DNA]</scope>
    <source>
        <strain evidence="3 4">JCM 183640</strain>
    </source>
</reference>
<feature type="region of interest" description="Disordered" evidence="1">
    <location>
        <begin position="1"/>
        <end position="25"/>
    </location>
</feature>
<protein>
    <recommendedName>
        <fullName evidence="5">DUF1440 domain-containing protein</fullName>
    </recommendedName>
</protein>
<proteinExistence type="predicted"/>
<dbReference type="OrthoDB" id="199052at2157"/>
<dbReference type="AlphaFoldDB" id="A0A8J8C432"/>
<name>A0A8J8C432_9EURY</name>
<feature type="compositionally biased region" description="Low complexity" evidence="1">
    <location>
        <begin position="9"/>
        <end position="24"/>
    </location>
</feature>
<feature type="transmembrane region" description="Helical" evidence="2">
    <location>
        <begin position="81"/>
        <end position="102"/>
    </location>
</feature>
<accession>A0A8J8C432</accession>
<dbReference type="RefSeq" id="WP_206674406.1">
    <property type="nucleotide sequence ID" value="NZ_JAHQXF010000002.1"/>
</dbReference>
<evidence type="ECO:0008006" key="5">
    <source>
        <dbReference type="Google" id="ProtNLM"/>
    </source>
</evidence>
<evidence type="ECO:0000256" key="2">
    <source>
        <dbReference type="SAM" id="Phobius"/>
    </source>
</evidence>
<evidence type="ECO:0000313" key="3">
    <source>
        <dbReference type="EMBL" id="MBV0924927.1"/>
    </source>
</evidence>
<sequence length="176" mass="18932">MELTDLIRTDSGAAATDESTSDSSRLTPGRAALLGVKGGLIATAVMTLYRLPLFRALPPTAEFWAKYVGSGEADEYFAESLLLHFLYGAVGGGLFGVGFGRFDFGGEDERLRGGLVTGFVYSLFMSVFGTTVVFPVLLDESIEHDEKLVFHAGHVVYGLSLGTWLGSRNAFGEVYE</sequence>
<keyword evidence="2" id="KW-0472">Membrane</keyword>
<gene>
    <name evidence="3" type="ORF">KTS45_12035</name>
</gene>
<dbReference type="EMBL" id="JAHQXF010000002">
    <property type="protein sequence ID" value="MBV0924927.1"/>
    <property type="molecule type" value="Genomic_DNA"/>
</dbReference>
<organism evidence="3 4">
    <name type="scientific">Haloarcula limicola</name>
    <dbReference type="NCBI Taxonomy" id="1429915"/>
    <lineage>
        <taxon>Archaea</taxon>
        <taxon>Methanobacteriati</taxon>
        <taxon>Methanobacteriota</taxon>
        <taxon>Stenosarchaea group</taxon>
        <taxon>Halobacteria</taxon>
        <taxon>Halobacteriales</taxon>
        <taxon>Haloarculaceae</taxon>
        <taxon>Haloarcula</taxon>
    </lineage>
</organism>
<keyword evidence="2" id="KW-1133">Transmembrane helix</keyword>
<evidence type="ECO:0000313" key="4">
    <source>
        <dbReference type="Proteomes" id="UP000766550"/>
    </source>
</evidence>
<keyword evidence="2" id="KW-0812">Transmembrane</keyword>